<feature type="transmembrane region" description="Helical" evidence="1">
    <location>
        <begin position="6"/>
        <end position="31"/>
    </location>
</feature>
<dbReference type="InterPro" id="IPR025067">
    <property type="entry name" value="DUF4079"/>
</dbReference>
<dbReference type="Pfam" id="PF13301">
    <property type="entry name" value="DUF4079"/>
    <property type="match status" value="1"/>
</dbReference>
<evidence type="ECO:0000313" key="3">
    <source>
        <dbReference type="Proteomes" id="UP000184315"/>
    </source>
</evidence>
<accession>A0A1J1LP77</accession>
<evidence type="ECO:0000256" key="1">
    <source>
        <dbReference type="SAM" id="Phobius"/>
    </source>
</evidence>
<dbReference type="EMBL" id="CZDF01000171">
    <property type="protein sequence ID" value="CUR34046.1"/>
    <property type="molecule type" value="Genomic_DNA"/>
</dbReference>
<evidence type="ECO:0008006" key="4">
    <source>
        <dbReference type="Google" id="ProtNLM"/>
    </source>
</evidence>
<organism evidence="2 3">
    <name type="scientific">Planktothrix tepida PCC 9214</name>
    <dbReference type="NCBI Taxonomy" id="671072"/>
    <lineage>
        <taxon>Bacteria</taxon>
        <taxon>Bacillati</taxon>
        <taxon>Cyanobacteriota</taxon>
        <taxon>Cyanophyceae</taxon>
        <taxon>Oscillatoriophycideae</taxon>
        <taxon>Oscillatoriales</taxon>
        <taxon>Microcoleaceae</taxon>
        <taxon>Planktothrix</taxon>
    </lineage>
</organism>
<feature type="transmembrane region" description="Helical" evidence="1">
    <location>
        <begin position="127"/>
        <end position="145"/>
    </location>
</feature>
<protein>
    <recommendedName>
        <fullName evidence="4">DUF4079 domain-containing protein</fullName>
    </recommendedName>
</protein>
<dbReference type="Proteomes" id="UP000184315">
    <property type="component" value="Unassembled WGS sequence"/>
</dbReference>
<feature type="transmembrane region" description="Helical" evidence="1">
    <location>
        <begin position="94"/>
        <end position="115"/>
    </location>
</feature>
<dbReference type="AlphaFoldDB" id="A0A1J1LP77"/>
<reference evidence="3" key="1">
    <citation type="submission" date="2015-10" db="EMBL/GenBank/DDBJ databases">
        <authorList>
            <person name="Regsiter A."/>
            <person name="william w."/>
        </authorList>
    </citation>
    <scope>NUCLEOTIDE SEQUENCE [LARGE SCALE GENOMIC DNA]</scope>
</reference>
<sequence>MEFKDIIALIHPVLAVGFVFPLIGISVYMAWQTRQRRLYYSDQENKSKIAAIVGQEHLKIGRWLTGSVVAITLIALAYSIYFKGVFNNLSPEKMPQAIFIVLMFIFTLVSLILLYRAKPNQPLWRGIFATLTGMGIVVIGCQDGVFRRGYEWQFSHYYYGVAAALLMIFSLAIVPDIYKSNRWRITHTVLNCIALLLFLGQGMTGTRDLLEIPLSWQQQHLYQCDWNQRTCPQPPKS</sequence>
<feature type="transmembrane region" description="Helical" evidence="1">
    <location>
        <begin position="157"/>
        <end position="178"/>
    </location>
</feature>
<name>A0A1J1LP77_9CYAN</name>
<keyword evidence="1" id="KW-0472">Membrane</keyword>
<keyword evidence="1" id="KW-1133">Transmembrane helix</keyword>
<keyword evidence="1" id="KW-0812">Transmembrane</keyword>
<keyword evidence="3" id="KW-1185">Reference proteome</keyword>
<dbReference type="OrthoDB" id="507684at2"/>
<dbReference type="STRING" id="671072.PL9214640053"/>
<proteinExistence type="predicted"/>
<feature type="transmembrane region" description="Helical" evidence="1">
    <location>
        <begin position="63"/>
        <end position="82"/>
    </location>
</feature>
<dbReference type="RefSeq" id="WP_072720553.1">
    <property type="nucleotide sequence ID" value="NZ_LN889812.1"/>
</dbReference>
<gene>
    <name evidence="2" type="ORF">PL9214640053</name>
</gene>
<evidence type="ECO:0000313" key="2">
    <source>
        <dbReference type="EMBL" id="CUR34046.1"/>
    </source>
</evidence>